<evidence type="ECO:0000256" key="11">
    <source>
        <dbReference type="SAM" id="MobiDB-lite"/>
    </source>
</evidence>
<feature type="active site" evidence="9">
    <location>
        <position position="588"/>
    </location>
</feature>
<dbReference type="InterPro" id="IPR003582">
    <property type="entry name" value="ShKT_dom"/>
</dbReference>
<dbReference type="Pfam" id="PF01400">
    <property type="entry name" value="Astacin"/>
    <property type="match status" value="2"/>
</dbReference>
<dbReference type="Gene3D" id="3.40.390.10">
    <property type="entry name" value="Collagenase (Catalytic Domain)"/>
    <property type="match status" value="2"/>
</dbReference>
<evidence type="ECO:0000256" key="10">
    <source>
        <dbReference type="RuleBase" id="RU361183"/>
    </source>
</evidence>
<sequence>GSIQEGRKATRENRTAFEVILLANNDAGNLRLVDRNNSLHEGDILLTKRQKILLGVGQGNSRRYKRAAMRSLARRWISDGQAVVPYQLEGSVGHARRVISAAIQHWERNVPCLKFVPRSSHRNYVSFFAGGGCYSMVGRVGGQQKISIGRGCEYLHTVIHEIGHALGFWHEQSRPDRDRYINIHWNNIPTGFRSQFTKMSESAINSRGVGYDYDSVMHYHSTAFGNGRITITRKDGSTKLGNTRGLSPKDIEQARKMYCGSTPTNRPVTQRPPWPSTPPSGCQDSNNKCPTWARNGHCRGGQWQNYMKTNCKRSCGLCNVVQMVPTGCQHADNNSNCPYWAKKGYCRGQWQRFMETNCKKSCKCKGKMETRTDLCFSHCGMRRKEMNRKNSERTCVTTFSTTSLLLERQILARILNTSNIMAHRRSRAPNFAGKCDLKFDLFQGDIVMTSEIRDSLRSRGILVPGDNPRSLLPQDWGSKPQRRPKRALINTRRTDLRWPVGRSGKREVPYQITRSNYNVRGVIERAMNHWMERVRCLRFVRKTSRHRRFLSFFSGGGCYSMVGRQPGSGAQKISIGNGCGSLGVVAHEIGHALGLWHEQSRPDRDSYVTINWKNIQQGMAYNFHKYGSERIDSRGVSYDYDSIMHYSSTAFANRAGAKTIVGKNGRTNLGQRYGLSKKDIQQANLLYCGASPAVTKPPPKPTPRPSGE</sequence>
<keyword evidence="5 9" id="KW-0378">Hydrolase</keyword>
<evidence type="ECO:0000256" key="3">
    <source>
        <dbReference type="ARBA" id="ARBA00022670"/>
    </source>
</evidence>
<evidence type="ECO:0000256" key="2">
    <source>
        <dbReference type="ARBA" id="ARBA00022656"/>
    </source>
</evidence>
<feature type="binding site" evidence="9">
    <location>
        <position position="587"/>
    </location>
    <ligand>
        <name>Zn(2+)</name>
        <dbReference type="ChEBI" id="CHEBI:29105"/>
        <note>catalytic</note>
    </ligand>
</feature>
<dbReference type="InterPro" id="IPR024079">
    <property type="entry name" value="MetalloPept_cat_dom_sf"/>
</dbReference>
<feature type="domain" description="ShKT" evidence="12">
    <location>
        <begin position="328"/>
        <end position="364"/>
    </location>
</feature>
<dbReference type="PANTHER" id="PTHR10127:SF780">
    <property type="entry name" value="METALLOENDOPEPTIDASE"/>
    <property type="match status" value="1"/>
</dbReference>
<dbReference type="CDD" id="cd04280">
    <property type="entry name" value="ZnMc_astacin_like"/>
    <property type="match status" value="2"/>
</dbReference>
<dbReference type="Gene3D" id="1.10.10.1940">
    <property type="match status" value="1"/>
</dbReference>
<evidence type="ECO:0000256" key="4">
    <source>
        <dbReference type="ARBA" id="ARBA00022723"/>
    </source>
</evidence>
<feature type="region of interest" description="Disordered" evidence="11">
    <location>
        <begin position="260"/>
        <end position="280"/>
    </location>
</feature>
<feature type="binding site" evidence="9">
    <location>
        <position position="160"/>
    </location>
    <ligand>
        <name>Zn(2+)</name>
        <dbReference type="ChEBI" id="CHEBI:29105"/>
        <note>catalytic</note>
    </ligand>
</feature>
<proteinExistence type="predicted"/>
<evidence type="ECO:0000256" key="7">
    <source>
        <dbReference type="ARBA" id="ARBA00023049"/>
    </source>
</evidence>
<dbReference type="PROSITE" id="PS51864">
    <property type="entry name" value="ASTACIN"/>
    <property type="match status" value="2"/>
</dbReference>
<name>A0ABN8QHB7_9CNID</name>
<evidence type="ECO:0000256" key="6">
    <source>
        <dbReference type="ARBA" id="ARBA00022833"/>
    </source>
</evidence>
<comment type="caution">
    <text evidence="14">The sequence shown here is derived from an EMBL/GenBank/DDBJ whole genome shotgun (WGS) entry which is preliminary data.</text>
</comment>
<dbReference type="PANTHER" id="PTHR10127">
    <property type="entry name" value="DISCOIDIN, CUB, EGF, LAMININ , AND ZINC METALLOPROTEASE DOMAIN CONTAINING"/>
    <property type="match status" value="1"/>
</dbReference>
<dbReference type="SUPFAM" id="SSF55486">
    <property type="entry name" value="Metalloproteases ('zincins'), catalytic domain"/>
    <property type="match status" value="2"/>
</dbReference>
<protein>
    <recommendedName>
        <fullName evidence="10">Metalloendopeptidase</fullName>
        <ecNumber evidence="10">3.4.24.-</ecNumber>
    </recommendedName>
</protein>
<comment type="function">
    <text evidence="1">Metalloprotease.</text>
</comment>
<reference evidence="14 15" key="1">
    <citation type="submission" date="2022-05" db="EMBL/GenBank/DDBJ databases">
        <authorList>
            <consortium name="Genoscope - CEA"/>
            <person name="William W."/>
        </authorList>
    </citation>
    <scope>NUCLEOTIDE SEQUENCE [LARGE SCALE GENOMIC DNA]</scope>
</reference>
<keyword evidence="3 9" id="KW-0645">Protease</keyword>
<keyword evidence="2" id="KW-0800">Toxin</keyword>
<feature type="non-terminal residue" evidence="14">
    <location>
        <position position="708"/>
    </location>
</feature>
<feature type="binding site" evidence="9">
    <location>
        <position position="597"/>
    </location>
    <ligand>
        <name>Zn(2+)</name>
        <dbReference type="ChEBI" id="CHEBI:29105"/>
        <note>catalytic</note>
    </ligand>
</feature>
<evidence type="ECO:0000313" key="14">
    <source>
        <dbReference type="EMBL" id="CAH3164612.1"/>
    </source>
</evidence>
<dbReference type="SMART" id="SM00235">
    <property type="entry name" value="ZnMc"/>
    <property type="match status" value="2"/>
</dbReference>
<dbReference type="Pfam" id="PF01549">
    <property type="entry name" value="ShK"/>
    <property type="match status" value="2"/>
</dbReference>
<feature type="domain" description="Peptidase M12A" evidence="13">
    <location>
        <begin position="67"/>
        <end position="260"/>
    </location>
</feature>
<keyword evidence="15" id="KW-1185">Reference proteome</keyword>
<gene>
    <name evidence="14" type="ORF">PEVE_00005017</name>
</gene>
<dbReference type="InterPro" id="IPR001506">
    <property type="entry name" value="Peptidase_M12A"/>
</dbReference>
<feature type="binding site" evidence="9">
    <location>
        <position position="164"/>
    </location>
    <ligand>
        <name>Zn(2+)</name>
        <dbReference type="ChEBI" id="CHEBI:29105"/>
        <note>catalytic</note>
    </ligand>
</feature>
<evidence type="ECO:0000256" key="8">
    <source>
        <dbReference type="PROSITE-ProRule" id="PRU01005"/>
    </source>
</evidence>
<evidence type="ECO:0000259" key="12">
    <source>
        <dbReference type="PROSITE" id="PS51670"/>
    </source>
</evidence>
<dbReference type="EMBL" id="CALNXI010001317">
    <property type="protein sequence ID" value="CAH3164612.1"/>
    <property type="molecule type" value="Genomic_DNA"/>
</dbReference>
<feature type="non-terminal residue" evidence="14">
    <location>
        <position position="1"/>
    </location>
</feature>
<dbReference type="Proteomes" id="UP001159427">
    <property type="component" value="Unassembled WGS sequence"/>
</dbReference>
<keyword evidence="6 9" id="KW-0862">Zinc</keyword>
<evidence type="ECO:0000259" key="13">
    <source>
        <dbReference type="PROSITE" id="PS51864"/>
    </source>
</evidence>
<keyword evidence="4 9" id="KW-0479">Metal-binding</keyword>
<evidence type="ECO:0000313" key="15">
    <source>
        <dbReference type="Proteomes" id="UP001159427"/>
    </source>
</evidence>
<feature type="domain" description="Peptidase M12A" evidence="13">
    <location>
        <begin position="486"/>
        <end position="689"/>
    </location>
</feature>
<dbReference type="SMART" id="SM00254">
    <property type="entry name" value="ShKT"/>
    <property type="match status" value="2"/>
</dbReference>
<comment type="cofactor">
    <cofactor evidence="9 10">
        <name>Zn(2+)</name>
        <dbReference type="ChEBI" id="CHEBI:29105"/>
    </cofactor>
    <text evidence="9 10">Binds 1 zinc ion per subunit.</text>
</comment>
<evidence type="ECO:0000256" key="9">
    <source>
        <dbReference type="PROSITE-ProRule" id="PRU01211"/>
    </source>
</evidence>
<evidence type="ECO:0000256" key="5">
    <source>
        <dbReference type="ARBA" id="ARBA00022801"/>
    </source>
</evidence>
<feature type="binding site" evidence="9">
    <location>
        <position position="170"/>
    </location>
    <ligand>
        <name>Zn(2+)</name>
        <dbReference type="ChEBI" id="CHEBI:29105"/>
        <note>catalytic</note>
    </ligand>
</feature>
<dbReference type="PRINTS" id="PR00480">
    <property type="entry name" value="ASTACIN"/>
</dbReference>
<organism evidence="14 15">
    <name type="scientific">Porites evermanni</name>
    <dbReference type="NCBI Taxonomy" id="104178"/>
    <lineage>
        <taxon>Eukaryota</taxon>
        <taxon>Metazoa</taxon>
        <taxon>Cnidaria</taxon>
        <taxon>Anthozoa</taxon>
        <taxon>Hexacorallia</taxon>
        <taxon>Scleractinia</taxon>
        <taxon>Fungiina</taxon>
        <taxon>Poritidae</taxon>
        <taxon>Porites</taxon>
    </lineage>
</organism>
<dbReference type="EC" id="3.4.24.-" evidence="10"/>
<evidence type="ECO:0000256" key="1">
    <source>
        <dbReference type="ARBA" id="ARBA00002657"/>
    </source>
</evidence>
<keyword evidence="7 9" id="KW-0482">Metalloprotease</keyword>
<feature type="binding site" evidence="9">
    <location>
        <position position="591"/>
    </location>
    <ligand>
        <name>Zn(2+)</name>
        <dbReference type="ChEBI" id="CHEBI:29105"/>
        <note>catalytic</note>
    </ligand>
</feature>
<comment type="caution">
    <text evidence="8">Lacks conserved residue(s) required for the propagation of feature annotation.</text>
</comment>
<dbReference type="PROSITE" id="PS51670">
    <property type="entry name" value="SHKT"/>
    <property type="match status" value="2"/>
</dbReference>
<dbReference type="InterPro" id="IPR006026">
    <property type="entry name" value="Peptidase_Metallo"/>
</dbReference>
<accession>A0ABN8QHB7</accession>
<feature type="domain" description="ShKT" evidence="12">
    <location>
        <begin position="282"/>
        <end position="318"/>
    </location>
</feature>
<feature type="active site" evidence="9">
    <location>
        <position position="161"/>
    </location>
</feature>
<dbReference type="InterPro" id="IPR034035">
    <property type="entry name" value="Astacin-like_dom"/>
</dbReference>